<dbReference type="RefSeq" id="WP_073074619.1">
    <property type="nucleotide sequence ID" value="NZ_MPPI01000041.1"/>
</dbReference>
<dbReference type="GO" id="GO:0006402">
    <property type="term" value="P:mRNA catabolic process"/>
    <property type="evidence" value="ECO:0007669"/>
    <property type="project" value="TreeGrafter"/>
</dbReference>
<dbReference type="AlphaFoldDB" id="A0A2T1D832"/>
<protein>
    <submittedName>
        <fullName evidence="3">Type II toxin-antitoxin system PemK/MazF family toxin</fullName>
    </submittedName>
</protein>
<accession>A0A2T1D832</accession>
<name>A0A2T1D832_9CYAN</name>
<organism evidence="3 4">
    <name type="scientific">Phormidesmis priestleyi ULC007</name>
    <dbReference type="NCBI Taxonomy" id="1920490"/>
    <lineage>
        <taxon>Bacteria</taxon>
        <taxon>Bacillati</taxon>
        <taxon>Cyanobacteriota</taxon>
        <taxon>Cyanophyceae</taxon>
        <taxon>Leptolyngbyales</taxon>
        <taxon>Leptolyngbyaceae</taxon>
        <taxon>Phormidesmis</taxon>
    </lineage>
</organism>
<dbReference type="InterPro" id="IPR011067">
    <property type="entry name" value="Plasmid_toxin/cell-grow_inhib"/>
</dbReference>
<proteinExistence type="inferred from homology"/>
<dbReference type="Gene3D" id="2.30.30.110">
    <property type="match status" value="1"/>
</dbReference>
<evidence type="ECO:0000313" key="4">
    <source>
        <dbReference type="Proteomes" id="UP000238634"/>
    </source>
</evidence>
<gene>
    <name evidence="3" type="ORF">C7B65_21085</name>
</gene>
<dbReference type="Pfam" id="PF02452">
    <property type="entry name" value="PemK_toxin"/>
    <property type="match status" value="1"/>
</dbReference>
<dbReference type="InterPro" id="IPR003477">
    <property type="entry name" value="PemK-like"/>
</dbReference>
<dbReference type="EMBL" id="PVWG01000039">
    <property type="protein sequence ID" value="PSB16621.1"/>
    <property type="molecule type" value="Genomic_DNA"/>
</dbReference>
<dbReference type="PIRSF" id="PIRSF033490">
    <property type="entry name" value="MazF"/>
    <property type="match status" value="1"/>
</dbReference>
<evidence type="ECO:0000313" key="3">
    <source>
        <dbReference type="EMBL" id="PSB16621.1"/>
    </source>
</evidence>
<reference evidence="3 4" key="2">
    <citation type="submission" date="2018-03" db="EMBL/GenBank/DDBJ databases">
        <title>The ancient ancestry and fast evolution of plastids.</title>
        <authorList>
            <person name="Moore K.R."/>
            <person name="Magnabosco C."/>
            <person name="Momper L."/>
            <person name="Gold D.A."/>
            <person name="Bosak T."/>
            <person name="Fournier G.P."/>
        </authorList>
    </citation>
    <scope>NUCLEOTIDE SEQUENCE [LARGE SCALE GENOMIC DNA]</scope>
    <source>
        <strain evidence="3 4">ULC007</strain>
    </source>
</reference>
<dbReference type="PANTHER" id="PTHR33988">
    <property type="entry name" value="ENDORIBONUCLEASE MAZF-RELATED"/>
    <property type="match status" value="1"/>
</dbReference>
<keyword evidence="4" id="KW-1185">Reference proteome</keyword>
<evidence type="ECO:0000256" key="2">
    <source>
        <dbReference type="ARBA" id="ARBA00022649"/>
    </source>
</evidence>
<reference evidence="3 4" key="1">
    <citation type="submission" date="2018-02" db="EMBL/GenBank/DDBJ databases">
        <authorList>
            <person name="Cohen D.B."/>
            <person name="Kent A.D."/>
        </authorList>
    </citation>
    <scope>NUCLEOTIDE SEQUENCE [LARGE SCALE GENOMIC DNA]</scope>
    <source>
        <strain evidence="3 4">ULC007</strain>
    </source>
</reference>
<dbReference type="GO" id="GO:0016075">
    <property type="term" value="P:rRNA catabolic process"/>
    <property type="evidence" value="ECO:0007669"/>
    <property type="project" value="TreeGrafter"/>
</dbReference>
<dbReference type="GO" id="GO:0004521">
    <property type="term" value="F:RNA endonuclease activity"/>
    <property type="evidence" value="ECO:0007669"/>
    <property type="project" value="TreeGrafter"/>
</dbReference>
<comment type="caution">
    <text evidence="3">The sequence shown here is derived from an EMBL/GenBank/DDBJ whole genome shotgun (WGS) entry which is preliminary data.</text>
</comment>
<dbReference type="GO" id="GO:0003677">
    <property type="term" value="F:DNA binding"/>
    <property type="evidence" value="ECO:0007669"/>
    <property type="project" value="InterPro"/>
</dbReference>
<dbReference type="SUPFAM" id="SSF50118">
    <property type="entry name" value="Cell growth inhibitor/plasmid maintenance toxic component"/>
    <property type="match status" value="1"/>
</dbReference>
<comment type="similarity">
    <text evidence="1">Belongs to the PemK/MazF family.</text>
</comment>
<dbReference type="Proteomes" id="UP000238634">
    <property type="component" value="Unassembled WGS sequence"/>
</dbReference>
<evidence type="ECO:0000256" key="1">
    <source>
        <dbReference type="ARBA" id="ARBA00007521"/>
    </source>
</evidence>
<keyword evidence="2" id="KW-1277">Toxin-antitoxin system</keyword>
<sequence length="99" mass="10860">MRRGQVDMARLDPAEGSEQAGIRPVVLVSRNDLNASSPIGLAVPCTAYRGKRIYPTQVLVRAPEGGFDRDSVVLGEQVRVLAKTRLLEMRGELNQPTLM</sequence>
<dbReference type="STRING" id="1920490.GCA_001895925_02413"/>
<dbReference type="OrthoDB" id="9808744at2"/>